<dbReference type="SMART" id="SM01088">
    <property type="entry name" value="Col_cuticle_N"/>
    <property type="match status" value="1"/>
</dbReference>
<keyword evidence="1" id="KW-0677">Repeat</keyword>
<evidence type="ECO:0000313" key="6">
    <source>
        <dbReference type="Proteomes" id="UP000230423"/>
    </source>
</evidence>
<dbReference type="PROSITE" id="PS51257">
    <property type="entry name" value="PROKAR_LIPOPROTEIN"/>
    <property type="match status" value="1"/>
</dbReference>
<feature type="compositionally biased region" description="Pro residues" evidence="2">
    <location>
        <begin position="99"/>
        <end position="122"/>
    </location>
</feature>
<keyword evidence="5" id="KW-0176">Collagen</keyword>
<evidence type="ECO:0000259" key="4">
    <source>
        <dbReference type="SMART" id="SM01088"/>
    </source>
</evidence>
<proteinExistence type="predicted"/>
<dbReference type="InterPro" id="IPR008160">
    <property type="entry name" value="Collagen"/>
</dbReference>
<dbReference type="PANTHER" id="PTHR24637">
    <property type="entry name" value="COLLAGEN"/>
    <property type="match status" value="1"/>
</dbReference>
<keyword evidence="3" id="KW-0812">Transmembrane</keyword>
<evidence type="ECO:0000313" key="5">
    <source>
        <dbReference type="EMBL" id="PIO74588.1"/>
    </source>
</evidence>
<evidence type="ECO:0000256" key="1">
    <source>
        <dbReference type="ARBA" id="ARBA00022737"/>
    </source>
</evidence>
<dbReference type="InterPro" id="IPR002486">
    <property type="entry name" value="Col_cuticle_N"/>
</dbReference>
<feature type="domain" description="Nematode cuticle collagen N-terminal" evidence="4">
    <location>
        <begin position="6"/>
        <end position="58"/>
    </location>
</feature>
<name>A0A2G9UWF4_TELCI</name>
<dbReference type="Pfam" id="PF01484">
    <property type="entry name" value="Col_cuticle_N"/>
    <property type="match status" value="1"/>
</dbReference>
<evidence type="ECO:0000256" key="3">
    <source>
        <dbReference type="SAM" id="Phobius"/>
    </source>
</evidence>
<dbReference type="AlphaFoldDB" id="A0A2G9UWF4"/>
<dbReference type="Proteomes" id="UP000230423">
    <property type="component" value="Unassembled WGS sequence"/>
</dbReference>
<dbReference type="EMBL" id="KZ345251">
    <property type="protein sequence ID" value="PIO74588.1"/>
    <property type="molecule type" value="Genomic_DNA"/>
</dbReference>
<keyword evidence="3" id="KW-0472">Membrane</keyword>
<gene>
    <name evidence="5" type="ORF">TELCIR_03400</name>
</gene>
<keyword evidence="3" id="KW-1133">Transmembrane helix</keyword>
<dbReference type="Pfam" id="PF01391">
    <property type="entry name" value="Collagen"/>
    <property type="match status" value="1"/>
</dbReference>
<dbReference type="GO" id="GO:0042302">
    <property type="term" value="F:structural constituent of cuticle"/>
    <property type="evidence" value="ECO:0007669"/>
    <property type="project" value="InterPro"/>
</dbReference>
<feature type="transmembrane region" description="Helical" evidence="3">
    <location>
        <begin position="6"/>
        <end position="26"/>
    </location>
</feature>
<evidence type="ECO:0000256" key="2">
    <source>
        <dbReference type="SAM" id="MobiDB-lite"/>
    </source>
</evidence>
<dbReference type="OrthoDB" id="5875171at2759"/>
<feature type="compositionally biased region" description="Gly residues" evidence="2">
    <location>
        <begin position="156"/>
        <end position="165"/>
    </location>
</feature>
<accession>A0A2G9UWF4</accession>
<keyword evidence="6" id="KW-1185">Reference proteome</keyword>
<feature type="region of interest" description="Disordered" evidence="2">
    <location>
        <begin position="99"/>
        <end position="211"/>
    </location>
</feature>
<organism evidence="5 6">
    <name type="scientific">Teladorsagia circumcincta</name>
    <name type="common">Brown stomach worm</name>
    <name type="synonym">Ostertagia circumcincta</name>
    <dbReference type="NCBI Taxonomy" id="45464"/>
    <lineage>
        <taxon>Eukaryota</taxon>
        <taxon>Metazoa</taxon>
        <taxon>Ecdysozoa</taxon>
        <taxon>Nematoda</taxon>
        <taxon>Chromadorea</taxon>
        <taxon>Rhabditida</taxon>
        <taxon>Rhabditina</taxon>
        <taxon>Rhabditomorpha</taxon>
        <taxon>Strongyloidea</taxon>
        <taxon>Trichostrongylidae</taxon>
        <taxon>Teladorsagia</taxon>
    </lineage>
</organism>
<dbReference type="PANTHER" id="PTHR24637:SF194">
    <property type="entry name" value="CUTICLE COLLAGEN 10-RELATED"/>
    <property type="match status" value="1"/>
</dbReference>
<dbReference type="GO" id="GO:0005581">
    <property type="term" value="C:collagen trimer"/>
    <property type="evidence" value="ECO:0007669"/>
    <property type="project" value="UniProtKB-KW"/>
</dbReference>
<feature type="compositionally biased region" description="Low complexity" evidence="2">
    <location>
        <begin position="123"/>
        <end position="136"/>
    </location>
</feature>
<reference evidence="5 6" key="1">
    <citation type="submission" date="2015-09" db="EMBL/GenBank/DDBJ databases">
        <title>Draft genome of the parasitic nematode Teladorsagia circumcincta isolate WARC Sus (inbred).</title>
        <authorList>
            <person name="Mitreva M."/>
        </authorList>
    </citation>
    <scope>NUCLEOTIDE SEQUENCE [LARGE SCALE GENOMIC DNA]</scope>
    <source>
        <strain evidence="5 6">S</strain>
    </source>
</reference>
<sequence length="224" mass="22378">MFEEKFVAGVSWACSTLAIAACLIVVPSLYNTINEIHDEVIEGVNQFRIETDSAWNQMIDFQVTVAPPSKPRENLFSSIFRNKRQTGLPSFCQCTPIQPTCPPGPPGPPGPAGPPDAGPPGNPGSDGQPGQPGQDGTTSINTPGGPGPAGPPGALGNAGGPGQPGAPGNPGAPGPSGQPGAPGQPGPDGQPGNPGAPAPPGGDASYCPCPPRSAVLVSRRVARH</sequence>
<protein>
    <submittedName>
        <fullName evidence="5">Nematode cuticle collagen domain protein</fullName>
    </submittedName>
</protein>